<proteinExistence type="predicted"/>
<keyword evidence="3" id="KW-1185">Reference proteome</keyword>
<comment type="caution">
    <text evidence="2">The sequence shown here is derived from an EMBL/GenBank/DDBJ whole genome shotgun (WGS) entry which is preliminary data.</text>
</comment>
<evidence type="ECO:0000313" key="3">
    <source>
        <dbReference type="Proteomes" id="UP001066276"/>
    </source>
</evidence>
<gene>
    <name evidence="2" type="ORF">NDU88_008282</name>
</gene>
<accession>A0AAV7RXJ1</accession>
<reference evidence="2" key="1">
    <citation type="journal article" date="2022" name="bioRxiv">
        <title>Sequencing and chromosome-scale assembly of the giantPleurodeles waltlgenome.</title>
        <authorList>
            <person name="Brown T."/>
            <person name="Elewa A."/>
            <person name="Iarovenko S."/>
            <person name="Subramanian E."/>
            <person name="Araus A.J."/>
            <person name="Petzold A."/>
            <person name="Susuki M."/>
            <person name="Suzuki K.-i.T."/>
            <person name="Hayashi T."/>
            <person name="Toyoda A."/>
            <person name="Oliveira C."/>
            <person name="Osipova E."/>
            <person name="Leigh N.D."/>
            <person name="Simon A."/>
            <person name="Yun M.H."/>
        </authorList>
    </citation>
    <scope>NUCLEOTIDE SEQUENCE</scope>
    <source>
        <strain evidence="2">20211129_DDA</strain>
        <tissue evidence="2">Liver</tissue>
    </source>
</reference>
<feature type="compositionally biased region" description="Polar residues" evidence="1">
    <location>
        <begin position="1"/>
        <end position="29"/>
    </location>
</feature>
<name>A0AAV7RXJ1_PLEWA</name>
<feature type="region of interest" description="Disordered" evidence="1">
    <location>
        <begin position="1"/>
        <end position="37"/>
    </location>
</feature>
<organism evidence="2 3">
    <name type="scientific">Pleurodeles waltl</name>
    <name type="common">Iberian ribbed newt</name>
    <dbReference type="NCBI Taxonomy" id="8319"/>
    <lineage>
        <taxon>Eukaryota</taxon>
        <taxon>Metazoa</taxon>
        <taxon>Chordata</taxon>
        <taxon>Craniata</taxon>
        <taxon>Vertebrata</taxon>
        <taxon>Euteleostomi</taxon>
        <taxon>Amphibia</taxon>
        <taxon>Batrachia</taxon>
        <taxon>Caudata</taxon>
        <taxon>Salamandroidea</taxon>
        <taxon>Salamandridae</taxon>
        <taxon>Pleurodelinae</taxon>
        <taxon>Pleurodeles</taxon>
    </lineage>
</organism>
<dbReference type="AlphaFoldDB" id="A0AAV7RXJ1"/>
<protein>
    <submittedName>
        <fullName evidence="2">Uncharacterized protein</fullName>
    </submittedName>
</protein>
<dbReference type="Proteomes" id="UP001066276">
    <property type="component" value="Chromosome 5"/>
</dbReference>
<evidence type="ECO:0000313" key="2">
    <source>
        <dbReference type="EMBL" id="KAJ1155553.1"/>
    </source>
</evidence>
<sequence>MAKSTQQTKMDLYTAQSTGSGQRMFSSGTPRDRSEPSGTQILAAIEASGLAVHAKIEAMALDVNLLRTDLCAVAERSFETDQQVSTMRKELDSLKAPVIALERRSHKLGARAEEAEV</sequence>
<evidence type="ECO:0000256" key="1">
    <source>
        <dbReference type="SAM" id="MobiDB-lite"/>
    </source>
</evidence>
<dbReference type="EMBL" id="JANPWB010000009">
    <property type="protein sequence ID" value="KAJ1155553.1"/>
    <property type="molecule type" value="Genomic_DNA"/>
</dbReference>